<evidence type="ECO:0000313" key="2">
    <source>
        <dbReference type="Proteomes" id="UP000247744"/>
    </source>
</evidence>
<comment type="caution">
    <text evidence="1">The sequence shown here is derived from an EMBL/GenBank/DDBJ whole genome shotgun (WGS) entry which is preliminary data.</text>
</comment>
<dbReference type="Proteomes" id="UP000247744">
    <property type="component" value="Unassembled WGS sequence"/>
</dbReference>
<protein>
    <submittedName>
        <fullName evidence="1">Uncharacterized protein</fullName>
    </submittedName>
</protein>
<reference evidence="1 2" key="1">
    <citation type="submission" date="2018-05" db="EMBL/GenBank/DDBJ databases">
        <title>Reference genomes for bee gut microbiota database.</title>
        <authorList>
            <person name="Ellegaard K.M."/>
        </authorList>
    </citation>
    <scope>NUCLEOTIDE SEQUENCE [LARGE SCALE GENOMIC DNA]</scope>
    <source>
        <strain evidence="1 2">ESL0200</strain>
    </source>
</reference>
<sequence length="109" mass="11855">MHDGRALAILSAETGLLLLVDDLVEALEQKESRPLPLALRSGCVAKVVVEDLGDVIRGIGHTWMIGQVYMMIWAGPGGRPPNARRLTSVSILHHIDKDVIWASARGTHN</sequence>
<name>A0A318MBU1_9BIFI</name>
<dbReference type="EMBL" id="QGLL01000009">
    <property type="protein sequence ID" value="PXY81421.1"/>
    <property type="molecule type" value="Genomic_DNA"/>
</dbReference>
<proteinExistence type="predicted"/>
<evidence type="ECO:0000313" key="1">
    <source>
        <dbReference type="EMBL" id="PXY81421.1"/>
    </source>
</evidence>
<dbReference type="AlphaFoldDB" id="A0A318MBU1"/>
<organism evidence="1 2">
    <name type="scientific">Bifidobacterium asteroides</name>
    <dbReference type="NCBI Taxonomy" id="1684"/>
    <lineage>
        <taxon>Bacteria</taxon>
        <taxon>Bacillati</taxon>
        <taxon>Actinomycetota</taxon>
        <taxon>Actinomycetes</taxon>
        <taxon>Bifidobacteriales</taxon>
        <taxon>Bifidobacteriaceae</taxon>
        <taxon>Bifidobacterium</taxon>
    </lineage>
</organism>
<accession>A0A318MBU1</accession>
<gene>
    <name evidence="1" type="ORF">DKK75_06645</name>
</gene>